<gene>
    <name evidence="7" type="ORF">PFISCL1PPCAC_12780</name>
</gene>
<dbReference type="InterPro" id="IPR019421">
    <property type="entry name" value="7TM_GPCR_serpentine_rcpt_Srd"/>
</dbReference>
<accession>A0AAV5VPT2</accession>
<comment type="similarity">
    <text evidence="2">Belongs to the nematode receptor-like protein srd family.</text>
</comment>
<evidence type="ECO:0008006" key="9">
    <source>
        <dbReference type="Google" id="ProtNLM"/>
    </source>
</evidence>
<evidence type="ECO:0000256" key="6">
    <source>
        <dbReference type="SAM" id="Phobius"/>
    </source>
</evidence>
<dbReference type="Pfam" id="PF10317">
    <property type="entry name" value="7TM_GPCR_Srd"/>
    <property type="match status" value="1"/>
</dbReference>
<evidence type="ECO:0000313" key="8">
    <source>
        <dbReference type="Proteomes" id="UP001432322"/>
    </source>
</evidence>
<keyword evidence="5 6" id="KW-0472">Membrane</keyword>
<dbReference type="InterPro" id="IPR050920">
    <property type="entry name" value="Nematode_rcpt-like_delta"/>
</dbReference>
<feature type="non-terminal residue" evidence="7">
    <location>
        <position position="1"/>
    </location>
</feature>
<feature type="transmembrane region" description="Helical" evidence="6">
    <location>
        <begin position="78"/>
        <end position="103"/>
    </location>
</feature>
<dbReference type="GO" id="GO:0016020">
    <property type="term" value="C:membrane"/>
    <property type="evidence" value="ECO:0007669"/>
    <property type="project" value="UniProtKB-SubCell"/>
</dbReference>
<dbReference type="Proteomes" id="UP001432322">
    <property type="component" value="Unassembled WGS sequence"/>
</dbReference>
<feature type="non-terminal residue" evidence="7">
    <location>
        <position position="114"/>
    </location>
</feature>
<dbReference type="PANTHER" id="PTHR22945">
    <property type="entry name" value="SERPENTINE RECEPTOR, CLASS D DELTA"/>
    <property type="match status" value="1"/>
</dbReference>
<feature type="transmembrane region" description="Helical" evidence="6">
    <location>
        <begin position="30"/>
        <end position="51"/>
    </location>
</feature>
<keyword evidence="8" id="KW-1185">Reference proteome</keyword>
<comment type="subcellular location">
    <subcellularLocation>
        <location evidence="1">Membrane</location>
        <topology evidence="1">Multi-pass membrane protein</topology>
    </subcellularLocation>
</comment>
<dbReference type="AlphaFoldDB" id="A0AAV5VPT2"/>
<name>A0AAV5VPT2_9BILA</name>
<evidence type="ECO:0000256" key="5">
    <source>
        <dbReference type="ARBA" id="ARBA00023136"/>
    </source>
</evidence>
<proteinExistence type="inferred from homology"/>
<comment type="caution">
    <text evidence="7">The sequence shown here is derived from an EMBL/GenBank/DDBJ whole genome shotgun (WGS) entry which is preliminary data.</text>
</comment>
<keyword evidence="3 6" id="KW-0812">Transmembrane</keyword>
<evidence type="ECO:0000313" key="7">
    <source>
        <dbReference type="EMBL" id="GMT21483.1"/>
    </source>
</evidence>
<sequence length="114" mass="12650">SCIASILGIAANIIMIYLTSSKTPHAIAKYARILFFSAVCDLTGAAMYPLLIPRVDCYGATTVISYKGLCTLSHRPELCWICTGIIEMMFLVNDAFICVSFYFRLRVLRRATPS</sequence>
<evidence type="ECO:0000256" key="1">
    <source>
        <dbReference type="ARBA" id="ARBA00004141"/>
    </source>
</evidence>
<protein>
    <recommendedName>
        <fullName evidence="9">G protein-coupled receptor</fullName>
    </recommendedName>
</protein>
<evidence type="ECO:0000256" key="2">
    <source>
        <dbReference type="ARBA" id="ARBA00009166"/>
    </source>
</evidence>
<dbReference type="EMBL" id="BTSY01000004">
    <property type="protein sequence ID" value="GMT21483.1"/>
    <property type="molecule type" value="Genomic_DNA"/>
</dbReference>
<evidence type="ECO:0000256" key="3">
    <source>
        <dbReference type="ARBA" id="ARBA00022692"/>
    </source>
</evidence>
<evidence type="ECO:0000256" key="4">
    <source>
        <dbReference type="ARBA" id="ARBA00022989"/>
    </source>
</evidence>
<organism evidence="7 8">
    <name type="scientific">Pristionchus fissidentatus</name>
    <dbReference type="NCBI Taxonomy" id="1538716"/>
    <lineage>
        <taxon>Eukaryota</taxon>
        <taxon>Metazoa</taxon>
        <taxon>Ecdysozoa</taxon>
        <taxon>Nematoda</taxon>
        <taxon>Chromadorea</taxon>
        <taxon>Rhabditida</taxon>
        <taxon>Rhabditina</taxon>
        <taxon>Diplogasteromorpha</taxon>
        <taxon>Diplogasteroidea</taxon>
        <taxon>Neodiplogasteridae</taxon>
        <taxon>Pristionchus</taxon>
    </lineage>
</organism>
<reference evidence="7" key="1">
    <citation type="submission" date="2023-10" db="EMBL/GenBank/DDBJ databases">
        <title>Genome assembly of Pristionchus species.</title>
        <authorList>
            <person name="Yoshida K."/>
            <person name="Sommer R.J."/>
        </authorList>
    </citation>
    <scope>NUCLEOTIDE SEQUENCE</scope>
    <source>
        <strain evidence="7">RS5133</strain>
    </source>
</reference>
<keyword evidence="4 6" id="KW-1133">Transmembrane helix</keyword>
<dbReference type="PANTHER" id="PTHR22945:SF40">
    <property type="entry name" value="SERPENTINE RECEPTOR, CLASS D (DELTA)-RELATED"/>
    <property type="match status" value="1"/>
</dbReference>